<name>A0ACC2F8V0_DALPE</name>
<organism evidence="1 2">
    <name type="scientific">Dallia pectoralis</name>
    <name type="common">Alaska blackfish</name>
    <dbReference type="NCBI Taxonomy" id="75939"/>
    <lineage>
        <taxon>Eukaryota</taxon>
        <taxon>Metazoa</taxon>
        <taxon>Chordata</taxon>
        <taxon>Craniata</taxon>
        <taxon>Vertebrata</taxon>
        <taxon>Euteleostomi</taxon>
        <taxon>Actinopterygii</taxon>
        <taxon>Neopterygii</taxon>
        <taxon>Teleostei</taxon>
        <taxon>Protacanthopterygii</taxon>
        <taxon>Esociformes</taxon>
        <taxon>Umbridae</taxon>
        <taxon>Dallia</taxon>
    </lineage>
</organism>
<comment type="caution">
    <text evidence="1">The sequence shown here is derived from an EMBL/GenBank/DDBJ whole genome shotgun (WGS) entry which is preliminary data.</text>
</comment>
<proteinExistence type="predicted"/>
<dbReference type="EMBL" id="CM055759">
    <property type="protein sequence ID" value="KAJ7987675.1"/>
    <property type="molecule type" value="Genomic_DNA"/>
</dbReference>
<evidence type="ECO:0000313" key="1">
    <source>
        <dbReference type="EMBL" id="KAJ7987675.1"/>
    </source>
</evidence>
<reference evidence="1" key="1">
    <citation type="submission" date="2021-05" db="EMBL/GenBank/DDBJ databases">
        <authorList>
            <person name="Pan Q."/>
            <person name="Jouanno E."/>
            <person name="Zahm M."/>
            <person name="Klopp C."/>
            <person name="Cabau C."/>
            <person name="Louis A."/>
            <person name="Berthelot C."/>
            <person name="Parey E."/>
            <person name="Roest Crollius H."/>
            <person name="Montfort J."/>
            <person name="Robinson-Rechavi M."/>
            <person name="Bouchez O."/>
            <person name="Lampietro C."/>
            <person name="Lopez Roques C."/>
            <person name="Donnadieu C."/>
            <person name="Postlethwait J."/>
            <person name="Bobe J."/>
            <person name="Dillon D."/>
            <person name="Chandos A."/>
            <person name="von Hippel F."/>
            <person name="Guiguen Y."/>
        </authorList>
    </citation>
    <scope>NUCLEOTIDE SEQUENCE</scope>
    <source>
        <strain evidence="1">YG-Jan2019</strain>
    </source>
</reference>
<dbReference type="Proteomes" id="UP001157502">
    <property type="component" value="Chromosome 32"/>
</dbReference>
<sequence>MPGTVVAGPGRLPLLWLLLLLDFTTGAMQSRRRNGAGHRVFCRDKHAAMAIAGKQRRPALMSFLGPGLEGRLNPFKERRVDENRSDSPAPHCSSLVDRLVSICLDVSPPRASGIWRVRPGDSVGRHSGASAELGPLDSQSIKKAVTLGSGECQGVQIC</sequence>
<protein>
    <submittedName>
        <fullName evidence="1">Uncharacterized protein</fullName>
    </submittedName>
</protein>
<gene>
    <name evidence="1" type="ORF">DPEC_G00328930</name>
</gene>
<accession>A0ACC2F8V0</accession>
<keyword evidence="2" id="KW-1185">Reference proteome</keyword>
<evidence type="ECO:0000313" key="2">
    <source>
        <dbReference type="Proteomes" id="UP001157502"/>
    </source>
</evidence>